<dbReference type="CDD" id="cd02440">
    <property type="entry name" value="AdoMet_MTases"/>
    <property type="match status" value="1"/>
</dbReference>
<gene>
    <name evidence="8" type="ORF">Dac01nite_20660</name>
</gene>
<accession>A0A919UHD8</accession>
<dbReference type="EMBL" id="BONR01000004">
    <property type="protein sequence ID" value="GIG55314.1"/>
    <property type="molecule type" value="Genomic_DNA"/>
</dbReference>
<dbReference type="InterPro" id="IPR050320">
    <property type="entry name" value="N5-glutamine_MTase"/>
</dbReference>
<dbReference type="InterPro" id="IPR019874">
    <property type="entry name" value="RF_methyltr_PrmC"/>
</dbReference>
<comment type="caution">
    <text evidence="8">The sequence shown here is derived from an EMBL/GenBank/DDBJ whole genome shotgun (WGS) entry which is preliminary data.</text>
</comment>
<dbReference type="GO" id="GO:0003676">
    <property type="term" value="F:nucleic acid binding"/>
    <property type="evidence" value="ECO:0007669"/>
    <property type="project" value="InterPro"/>
</dbReference>
<reference evidence="8" key="1">
    <citation type="submission" date="2021-01" db="EMBL/GenBank/DDBJ databases">
        <title>Whole genome shotgun sequence of Demequina activiva NBRC 110675.</title>
        <authorList>
            <person name="Komaki H."/>
            <person name="Tamura T."/>
        </authorList>
    </citation>
    <scope>NUCLEOTIDE SEQUENCE</scope>
    <source>
        <strain evidence="8">NBRC 110675</strain>
    </source>
</reference>
<keyword evidence="2 8" id="KW-0489">Methyltransferase</keyword>
<dbReference type="InterPro" id="IPR007848">
    <property type="entry name" value="Small_mtfrase_dom"/>
</dbReference>
<evidence type="ECO:0000259" key="7">
    <source>
        <dbReference type="Pfam" id="PF17827"/>
    </source>
</evidence>
<proteinExistence type="predicted"/>
<evidence type="ECO:0000313" key="9">
    <source>
        <dbReference type="Proteomes" id="UP000652354"/>
    </source>
</evidence>
<dbReference type="Gene3D" id="1.10.8.10">
    <property type="entry name" value="DNA helicase RuvA subunit, C-terminal domain"/>
    <property type="match status" value="1"/>
</dbReference>
<dbReference type="RefSeq" id="WP_203656654.1">
    <property type="nucleotide sequence ID" value="NZ_BONR01000004.1"/>
</dbReference>
<comment type="catalytic activity">
    <reaction evidence="5">
        <text>L-glutaminyl-[peptide chain release factor] + S-adenosyl-L-methionine = N(5)-methyl-L-glutaminyl-[peptide chain release factor] + S-adenosyl-L-homocysteine + H(+)</text>
        <dbReference type="Rhea" id="RHEA:42896"/>
        <dbReference type="Rhea" id="RHEA-COMP:10271"/>
        <dbReference type="Rhea" id="RHEA-COMP:10272"/>
        <dbReference type="ChEBI" id="CHEBI:15378"/>
        <dbReference type="ChEBI" id="CHEBI:30011"/>
        <dbReference type="ChEBI" id="CHEBI:57856"/>
        <dbReference type="ChEBI" id="CHEBI:59789"/>
        <dbReference type="ChEBI" id="CHEBI:61891"/>
        <dbReference type="EC" id="2.1.1.297"/>
    </reaction>
</comment>
<protein>
    <recommendedName>
        <fullName evidence="1">peptide chain release factor N(5)-glutamine methyltransferase</fullName>
        <ecNumber evidence="1">2.1.1.297</ecNumber>
    </recommendedName>
</protein>
<organism evidence="8 9">
    <name type="scientific">Demequina activiva</name>
    <dbReference type="NCBI Taxonomy" id="1582364"/>
    <lineage>
        <taxon>Bacteria</taxon>
        <taxon>Bacillati</taxon>
        <taxon>Actinomycetota</taxon>
        <taxon>Actinomycetes</taxon>
        <taxon>Micrococcales</taxon>
        <taxon>Demequinaceae</taxon>
        <taxon>Demequina</taxon>
    </lineage>
</organism>
<evidence type="ECO:0000256" key="1">
    <source>
        <dbReference type="ARBA" id="ARBA00012771"/>
    </source>
</evidence>
<dbReference type="EC" id="2.1.1.297" evidence="1"/>
<dbReference type="Gene3D" id="3.40.50.150">
    <property type="entry name" value="Vaccinia Virus protein VP39"/>
    <property type="match status" value="1"/>
</dbReference>
<name>A0A919UHD8_9MICO</name>
<sequence>MPSVGARLREITRRLAEAGVPSPEADAVALMAHTFGWEPSQVRTAAARDDHWPEDPLDFDLLEARIERRMSREPLQHITGKAYFRDLELQVGDGVFIPRPETELVAQAAIDAARAATPNRDGIVKVTDLCAGSGAIGLAVASEVAHTEVTMLEKSEGALVYMRLNARFMPDDVRPRVRTVLGDARRCLHLFDGCADVVVSNPPYIPPDGVPRDPEVRDFDPPEALYGKGADGLDLPRAIIDEAARLLRVGGTLIMEHADNQGPALRAFVNRSEFWADARTEQDLTGRDRMLIVTRVGV</sequence>
<feature type="domain" description="Methyltransferase small" evidence="6">
    <location>
        <begin position="125"/>
        <end position="204"/>
    </location>
</feature>
<evidence type="ECO:0000256" key="4">
    <source>
        <dbReference type="ARBA" id="ARBA00022691"/>
    </source>
</evidence>
<dbReference type="GO" id="GO:0032259">
    <property type="term" value="P:methylation"/>
    <property type="evidence" value="ECO:0007669"/>
    <property type="project" value="UniProtKB-KW"/>
</dbReference>
<feature type="domain" description="Release factor glutamine methyltransferase N-terminal" evidence="7">
    <location>
        <begin position="8"/>
        <end position="80"/>
    </location>
</feature>
<keyword evidence="3" id="KW-0808">Transferase</keyword>
<dbReference type="PANTHER" id="PTHR18895">
    <property type="entry name" value="HEMK METHYLTRANSFERASE"/>
    <property type="match status" value="1"/>
</dbReference>
<dbReference type="Proteomes" id="UP000652354">
    <property type="component" value="Unassembled WGS sequence"/>
</dbReference>
<evidence type="ECO:0000256" key="3">
    <source>
        <dbReference type="ARBA" id="ARBA00022679"/>
    </source>
</evidence>
<keyword evidence="9" id="KW-1185">Reference proteome</keyword>
<evidence type="ECO:0000256" key="5">
    <source>
        <dbReference type="ARBA" id="ARBA00048391"/>
    </source>
</evidence>
<dbReference type="PANTHER" id="PTHR18895:SF74">
    <property type="entry name" value="MTRF1L RELEASE FACTOR GLUTAMINE METHYLTRANSFERASE"/>
    <property type="match status" value="1"/>
</dbReference>
<keyword evidence="4" id="KW-0949">S-adenosyl-L-methionine</keyword>
<dbReference type="GO" id="GO:0102559">
    <property type="term" value="F:peptide chain release factor N(5)-glutamine methyltransferase activity"/>
    <property type="evidence" value="ECO:0007669"/>
    <property type="project" value="UniProtKB-EC"/>
</dbReference>
<dbReference type="InterPro" id="IPR029063">
    <property type="entry name" value="SAM-dependent_MTases_sf"/>
</dbReference>
<dbReference type="SUPFAM" id="SSF53335">
    <property type="entry name" value="S-adenosyl-L-methionine-dependent methyltransferases"/>
    <property type="match status" value="1"/>
</dbReference>
<dbReference type="InterPro" id="IPR002052">
    <property type="entry name" value="DNA_methylase_N6_adenine_CS"/>
</dbReference>
<dbReference type="PROSITE" id="PS00092">
    <property type="entry name" value="N6_MTASE"/>
    <property type="match status" value="1"/>
</dbReference>
<dbReference type="Pfam" id="PF17827">
    <property type="entry name" value="PrmC_N"/>
    <property type="match status" value="1"/>
</dbReference>
<evidence type="ECO:0000313" key="8">
    <source>
        <dbReference type="EMBL" id="GIG55314.1"/>
    </source>
</evidence>
<dbReference type="InterPro" id="IPR040758">
    <property type="entry name" value="PrmC_N"/>
</dbReference>
<evidence type="ECO:0000259" key="6">
    <source>
        <dbReference type="Pfam" id="PF05175"/>
    </source>
</evidence>
<dbReference type="AlphaFoldDB" id="A0A919UHD8"/>
<dbReference type="NCBIfam" id="TIGR03534">
    <property type="entry name" value="RF_mod_PrmC"/>
    <property type="match status" value="1"/>
</dbReference>
<evidence type="ECO:0000256" key="2">
    <source>
        <dbReference type="ARBA" id="ARBA00022603"/>
    </source>
</evidence>
<dbReference type="Pfam" id="PF05175">
    <property type="entry name" value="MTS"/>
    <property type="match status" value="1"/>
</dbReference>
<dbReference type="NCBIfam" id="TIGR00536">
    <property type="entry name" value="hemK_fam"/>
    <property type="match status" value="1"/>
</dbReference>
<dbReference type="InterPro" id="IPR004556">
    <property type="entry name" value="HemK-like"/>
</dbReference>